<name>A0A6J6EF94_9ZZZZ</name>
<feature type="transmembrane region" description="Helical" evidence="8">
    <location>
        <begin position="6"/>
        <end position="24"/>
    </location>
</feature>
<dbReference type="AlphaFoldDB" id="A0A6J6EF94"/>
<dbReference type="GO" id="GO:0045436">
    <property type="term" value="F:lycopene beta cyclase activity"/>
    <property type="evidence" value="ECO:0007669"/>
    <property type="project" value="UniProtKB-ARBA"/>
</dbReference>
<evidence type="ECO:0000256" key="8">
    <source>
        <dbReference type="SAM" id="Phobius"/>
    </source>
</evidence>
<protein>
    <submittedName>
        <fullName evidence="10">Unannotated protein</fullName>
    </submittedName>
</protein>
<proteinExistence type="predicted"/>
<keyword evidence="7" id="KW-0413">Isomerase</keyword>
<feature type="transmembrane region" description="Helical" evidence="8">
    <location>
        <begin position="80"/>
        <end position="102"/>
    </location>
</feature>
<comment type="subcellular location">
    <subcellularLocation>
        <location evidence="1">Membrane</location>
        <topology evidence="1">Multi-pass membrane protein</topology>
    </subcellularLocation>
</comment>
<evidence type="ECO:0000256" key="4">
    <source>
        <dbReference type="ARBA" id="ARBA00022746"/>
    </source>
</evidence>
<dbReference type="NCBIfam" id="TIGR03462">
    <property type="entry name" value="CarR_dom_SF"/>
    <property type="match status" value="1"/>
</dbReference>
<reference evidence="10" key="1">
    <citation type="submission" date="2020-05" db="EMBL/GenBank/DDBJ databases">
        <authorList>
            <person name="Chiriac C."/>
            <person name="Salcher M."/>
            <person name="Ghai R."/>
            <person name="Kavagutti S V."/>
        </authorList>
    </citation>
    <scope>NUCLEOTIDE SEQUENCE</scope>
</reference>
<dbReference type="EMBL" id="CAEZTL010000067">
    <property type="protein sequence ID" value="CAB4571728.1"/>
    <property type="molecule type" value="Genomic_DNA"/>
</dbReference>
<keyword evidence="5 8" id="KW-1133">Transmembrane helix</keyword>
<gene>
    <name evidence="10" type="ORF">UFOPK1683_00716</name>
</gene>
<evidence type="ECO:0000256" key="6">
    <source>
        <dbReference type="ARBA" id="ARBA00023136"/>
    </source>
</evidence>
<evidence type="ECO:0000256" key="5">
    <source>
        <dbReference type="ARBA" id="ARBA00022989"/>
    </source>
</evidence>
<organism evidence="10">
    <name type="scientific">freshwater metagenome</name>
    <dbReference type="NCBI Taxonomy" id="449393"/>
    <lineage>
        <taxon>unclassified sequences</taxon>
        <taxon>metagenomes</taxon>
        <taxon>ecological metagenomes</taxon>
    </lineage>
</organism>
<evidence type="ECO:0000259" key="9">
    <source>
        <dbReference type="Pfam" id="PF18916"/>
    </source>
</evidence>
<comment type="pathway">
    <text evidence="2">Carotenoid biosynthesis.</text>
</comment>
<sequence length="108" mass="12430">MGEFNYLGVLLFISLCAVGVTIVFKVRAPRFWKTFLITDSIVLTVYLFWDYWAIEKKIWSFDPAQTVGLKVLGIIPIEEVLFFIIVPLMTVITYLALINLIATIKARR</sequence>
<keyword evidence="4" id="KW-0125">Carotenoid biosynthesis</keyword>
<dbReference type="Pfam" id="PF18916">
    <property type="entry name" value="Lycopene_cyc"/>
    <property type="match status" value="1"/>
</dbReference>
<evidence type="ECO:0000256" key="2">
    <source>
        <dbReference type="ARBA" id="ARBA00004829"/>
    </source>
</evidence>
<feature type="domain" description="Lycopene cyclase" evidence="9">
    <location>
        <begin position="10"/>
        <end position="95"/>
    </location>
</feature>
<dbReference type="GO" id="GO:0016020">
    <property type="term" value="C:membrane"/>
    <property type="evidence" value="ECO:0007669"/>
    <property type="project" value="UniProtKB-SubCell"/>
</dbReference>
<evidence type="ECO:0000256" key="1">
    <source>
        <dbReference type="ARBA" id="ARBA00004141"/>
    </source>
</evidence>
<accession>A0A6J6EF94</accession>
<keyword evidence="6 8" id="KW-0472">Membrane</keyword>
<dbReference type="GO" id="GO:0016117">
    <property type="term" value="P:carotenoid biosynthetic process"/>
    <property type="evidence" value="ECO:0007669"/>
    <property type="project" value="UniProtKB-KW"/>
</dbReference>
<dbReference type="InterPro" id="IPR017825">
    <property type="entry name" value="Lycopene_cyclase_dom"/>
</dbReference>
<keyword evidence="3 8" id="KW-0812">Transmembrane</keyword>
<feature type="transmembrane region" description="Helical" evidence="8">
    <location>
        <begin position="31"/>
        <end position="49"/>
    </location>
</feature>
<dbReference type="GO" id="GO:0016120">
    <property type="term" value="P:carotene biosynthetic process"/>
    <property type="evidence" value="ECO:0007669"/>
    <property type="project" value="UniProtKB-ARBA"/>
</dbReference>
<evidence type="ECO:0000313" key="10">
    <source>
        <dbReference type="EMBL" id="CAB4571728.1"/>
    </source>
</evidence>
<evidence type="ECO:0000256" key="7">
    <source>
        <dbReference type="ARBA" id="ARBA00023235"/>
    </source>
</evidence>
<evidence type="ECO:0000256" key="3">
    <source>
        <dbReference type="ARBA" id="ARBA00022692"/>
    </source>
</evidence>
<dbReference type="GO" id="GO:0016872">
    <property type="term" value="F:intramolecular lyase activity"/>
    <property type="evidence" value="ECO:0007669"/>
    <property type="project" value="InterPro"/>
</dbReference>